<proteinExistence type="predicted"/>
<evidence type="ECO:0000313" key="3">
    <source>
        <dbReference type="EnsemblPlants" id="Kaladp0045s0181.1.v1.1"/>
    </source>
</evidence>
<sequence length="425" mass="46603">MDDFGVLTQSMGIKPQGKAAPMAAMKQSSRPSDLQPNSNGSGTTHFTHDSISKNWSHPGGIAGDVFAGLPLFSTSGSPYYDDVFGLNQTAPVDDLFGNIGSTYTTGSADSHKTSADGFDYLIPGFGAARTKANGRITLNSSIHQHMKKSTLNQSEDPFIMLESTTGDMSPDLLDQLDRLGTSRSTNLHQSSSMGSLYDSTDPFDMFNKSDVKSAESTGWREANKANSTRPASSSPPSRSPPRSTKKAESGNSNDRNCLNNMFDDVSLLFGAGLSGDFQDIDGEPEKRREARLGVYHRIQDRVAQAVADMKERDLQSQKEQEERQRIADSLDADIKRWAAGKEGNLRALLSSMQYVLWADCGWEPVSLTDLITSSSVKKVYMKATLFVHPDKVQQKGANLQQKYIAEKVFDILKEAYNKFNTDEMS</sequence>
<protein>
    <submittedName>
        <fullName evidence="3">Uncharacterized protein</fullName>
    </submittedName>
</protein>
<dbReference type="PANTHER" id="PTHR23172">
    <property type="entry name" value="AUXILIN/CYCLIN G-ASSOCIATED KINASE-RELATED"/>
    <property type="match status" value="1"/>
</dbReference>
<dbReference type="GO" id="GO:0072318">
    <property type="term" value="P:clathrin coat disassembly"/>
    <property type="evidence" value="ECO:0007669"/>
    <property type="project" value="TreeGrafter"/>
</dbReference>
<feature type="compositionally biased region" description="Polar residues" evidence="2">
    <location>
        <begin position="26"/>
        <end position="45"/>
    </location>
</feature>
<organism evidence="3 4">
    <name type="scientific">Kalanchoe fedtschenkoi</name>
    <name type="common">Lavender scallops</name>
    <name type="synonym">South American air plant</name>
    <dbReference type="NCBI Taxonomy" id="63787"/>
    <lineage>
        <taxon>Eukaryota</taxon>
        <taxon>Viridiplantae</taxon>
        <taxon>Streptophyta</taxon>
        <taxon>Embryophyta</taxon>
        <taxon>Tracheophyta</taxon>
        <taxon>Spermatophyta</taxon>
        <taxon>Magnoliopsida</taxon>
        <taxon>eudicotyledons</taxon>
        <taxon>Gunneridae</taxon>
        <taxon>Pentapetalae</taxon>
        <taxon>Saxifragales</taxon>
        <taxon>Crassulaceae</taxon>
        <taxon>Kalanchoe</taxon>
    </lineage>
</organism>
<accession>A0A7N0ZW91</accession>
<keyword evidence="1" id="KW-0175">Coiled coil</keyword>
<feature type="region of interest" description="Disordered" evidence="2">
    <location>
        <begin position="214"/>
        <end position="257"/>
    </location>
</feature>
<dbReference type="SUPFAM" id="SSF46565">
    <property type="entry name" value="Chaperone J-domain"/>
    <property type="match status" value="1"/>
</dbReference>
<dbReference type="Proteomes" id="UP000594263">
    <property type="component" value="Unplaced"/>
</dbReference>
<keyword evidence="4" id="KW-1185">Reference proteome</keyword>
<feature type="region of interest" description="Disordered" evidence="2">
    <location>
        <begin position="1"/>
        <end position="51"/>
    </location>
</feature>
<dbReference type="GO" id="GO:0030276">
    <property type="term" value="F:clathrin binding"/>
    <property type="evidence" value="ECO:0007669"/>
    <property type="project" value="TreeGrafter"/>
</dbReference>
<dbReference type="FunFam" id="1.10.287.110:FF:000009">
    <property type="entry name" value="Auxilin-related protein 1"/>
    <property type="match status" value="1"/>
</dbReference>
<dbReference type="EnsemblPlants" id="Kaladp0045s0181.1.v1.1">
    <property type="protein sequence ID" value="Kaladp0045s0181.1.v1.1"/>
    <property type="gene ID" value="Kaladp0045s0181.v1.1"/>
</dbReference>
<evidence type="ECO:0000256" key="2">
    <source>
        <dbReference type="SAM" id="MobiDB-lite"/>
    </source>
</evidence>
<evidence type="ECO:0000256" key="1">
    <source>
        <dbReference type="ARBA" id="ARBA00023054"/>
    </source>
</evidence>
<name>A0A7N0ZW91_KALFE</name>
<reference evidence="3" key="1">
    <citation type="submission" date="2021-01" db="UniProtKB">
        <authorList>
            <consortium name="EnsemblPlants"/>
        </authorList>
    </citation>
    <scope>IDENTIFICATION</scope>
</reference>
<dbReference type="GO" id="GO:0031982">
    <property type="term" value="C:vesicle"/>
    <property type="evidence" value="ECO:0007669"/>
    <property type="project" value="TreeGrafter"/>
</dbReference>
<dbReference type="GO" id="GO:0072583">
    <property type="term" value="P:clathrin-dependent endocytosis"/>
    <property type="evidence" value="ECO:0007669"/>
    <property type="project" value="TreeGrafter"/>
</dbReference>
<feature type="compositionally biased region" description="Low complexity" evidence="2">
    <location>
        <begin position="227"/>
        <end position="242"/>
    </location>
</feature>
<dbReference type="Gene3D" id="1.10.287.110">
    <property type="entry name" value="DnaJ domain"/>
    <property type="match status" value="1"/>
</dbReference>
<evidence type="ECO:0000313" key="4">
    <source>
        <dbReference type="Proteomes" id="UP000594263"/>
    </source>
</evidence>
<dbReference type="InterPro" id="IPR036869">
    <property type="entry name" value="J_dom_sf"/>
</dbReference>
<dbReference type="GO" id="GO:0005737">
    <property type="term" value="C:cytoplasm"/>
    <property type="evidence" value="ECO:0007669"/>
    <property type="project" value="TreeGrafter"/>
</dbReference>
<dbReference type="Gramene" id="Kaladp0045s0181.1.v1.1">
    <property type="protein sequence ID" value="Kaladp0045s0181.1.v1.1"/>
    <property type="gene ID" value="Kaladp0045s0181.v1.1"/>
</dbReference>
<dbReference type="PANTHER" id="PTHR23172:SF68">
    <property type="entry name" value="DNAJ DOMAIN PROTEIN"/>
    <property type="match status" value="1"/>
</dbReference>
<dbReference type="OMA" id="GEDPPIF"/>
<dbReference type="AlphaFoldDB" id="A0A7N0ZW91"/>